<protein>
    <submittedName>
        <fullName evidence="2">DUF488 domain-containing protein</fullName>
    </submittedName>
</protein>
<keyword evidence="1" id="KW-0175">Coiled coil</keyword>
<name>A0A386HTJ7_9BACT</name>
<evidence type="ECO:0000313" key="3">
    <source>
        <dbReference type="Proteomes" id="UP000266118"/>
    </source>
</evidence>
<dbReference type="KEGG" id="ark:D6B99_05510"/>
<organism evidence="2 3">
    <name type="scientific">Arachidicoccus soli</name>
    <dbReference type="NCBI Taxonomy" id="2341117"/>
    <lineage>
        <taxon>Bacteria</taxon>
        <taxon>Pseudomonadati</taxon>
        <taxon>Bacteroidota</taxon>
        <taxon>Chitinophagia</taxon>
        <taxon>Chitinophagales</taxon>
        <taxon>Chitinophagaceae</taxon>
        <taxon>Arachidicoccus</taxon>
    </lineage>
</organism>
<dbReference type="AlphaFoldDB" id="A0A386HTJ7"/>
<feature type="coiled-coil region" evidence="1">
    <location>
        <begin position="66"/>
        <end position="93"/>
    </location>
</feature>
<sequence length="119" mass="14341">MLSIKIKRIYEPICDKDGYRILVDRLWPRGIKKETANLNAWMKELAPSTSLRRWFNHEPEKWTDFKRAYLKELKQQEETVKELLDIIKKHQTITLLYSAKDEKHNQALVLEKYIQSLLK</sequence>
<reference evidence="2 3" key="1">
    <citation type="submission" date="2018-09" db="EMBL/GenBank/DDBJ databases">
        <title>Arachidicoccus sp. nov., a bacterium isolated from soil.</title>
        <authorList>
            <person name="Weon H.-Y."/>
            <person name="Kwon S.-W."/>
            <person name="Lee S.A."/>
        </authorList>
    </citation>
    <scope>NUCLEOTIDE SEQUENCE [LARGE SCALE GENOMIC DNA]</scope>
    <source>
        <strain evidence="2 3">KIS59-12</strain>
    </source>
</reference>
<dbReference type="PANTHER" id="PTHR36849">
    <property type="entry name" value="CYTOPLASMIC PROTEIN-RELATED"/>
    <property type="match status" value="1"/>
</dbReference>
<accession>A0A386HTJ7</accession>
<dbReference type="InterPro" id="IPR052552">
    <property type="entry name" value="YeaO-like"/>
</dbReference>
<gene>
    <name evidence="2" type="ORF">D6B99_05510</name>
</gene>
<evidence type="ECO:0000313" key="2">
    <source>
        <dbReference type="EMBL" id="AYD49298.1"/>
    </source>
</evidence>
<dbReference type="PANTHER" id="PTHR36849:SF1">
    <property type="entry name" value="CYTOPLASMIC PROTEIN"/>
    <property type="match status" value="1"/>
</dbReference>
<dbReference type="OrthoDB" id="9790745at2"/>
<dbReference type="Pfam" id="PF22752">
    <property type="entry name" value="DUF488-N3i"/>
    <property type="match status" value="1"/>
</dbReference>
<dbReference type="RefSeq" id="WP_119990904.1">
    <property type="nucleotide sequence ID" value="NZ_CP032489.1"/>
</dbReference>
<dbReference type="Proteomes" id="UP000266118">
    <property type="component" value="Chromosome"/>
</dbReference>
<proteinExistence type="predicted"/>
<evidence type="ECO:0000256" key="1">
    <source>
        <dbReference type="SAM" id="Coils"/>
    </source>
</evidence>
<keyword evidence="3" id="KW-1185">Reference proteome</keyword>
<dbReference type="EMBL" id="CP032489">
    <property type="protein sequence ID" value="AYD49298.1"/>
    <property type="molecule type" value="Genomic_DNA"/>
</dbReference>